<evidence type="ECO:0000313" key="5">
    <source>
        <dbReference type="EMBL" id="TDS13586.1"/>
    </source>
</evidence>
<name>A0A4R7D401_9FLAO</name>
<dbReference type="EMBL" id="SNZW01000016">
    <property type="protein sequence ID" value="TDS13586.1"/>
    <property type="molecule type" value="Genomic_DNA"/>
</dbReference>
<keyword evidence="2" id="KW-0378">Hydrolase</keyword>
<dbReference type="SUPFAM" id="SSF52266">
    <property type="entry name" value="SGNH hydrolase"/>
    <property type="match status" value="1"/>
</dbReference>
<evidence type="ECO:0000256" key="2">
    <source>
        <dbReference type="ARBA" id="ARBA00022801"/>
    </source>
</evidence>
<dbReference type="Gene3D" id="2.60.120.260">
    <property type="entry name" value="Galactose-binding domain-like"/>
    <property type="match status" value="1"/>
</dbReference>
<feature type="domain" description="Sialate O-acetylesterase" evidence="4">
    <location>
        <begin position="111"/>
        <end position="229"/>
    </location>
</feature>
<dbReference type="OrthoDB" id="9816001at2"/>
<feature type="domain" description="Glycosyl hydrolases family 2 sugar binding" evidence="3">
    <location>
        <begin position="258"/>
        <end position="384"/>
    </location>
</feature>
<dbReference type="InterPro" id="IPR013783">
    <property type="entry name" value="Ig-like_fold"/>
</dbReference>
<organism evidence="5 6">
    <name type="scientific">Maribacter caenipelagi</name>
    <dbReference type="NCBI Taxonomy" id="1447781"/>
    <lineage>
        <taxon>Bacteria</taxon>
        <taxon>Pseudomonadati</taxon>
        <taxon>Bacteroidota</taxon>
        <taxon>Flavobacteriia</taxon>
        <taxon>Flavobacteriales</taxon>
        <taxon>Flavobacteriaceae</taxon>
        <taxon>Maribacter</taxon>
    </lineage>
</organism>
<dbReference type="SUPFAM" id="SSF49785">
    <property type="entry name" value="Galactose-binding domain-like"/>
    <property type="match status" value="1"/>
</dbReference>
<protein>
    <submittedName>
        <fullName evidence="5">Sialate O-acetylesterase</fullName>
    </submittedName>
</protein>
<dbReference type="Pfam" id="PF02837">
    <property type="entry name" value="Glyco_hydro_2_N"/>
    <property type="match status" value="1"/>
</dbReference>
<gene>
    <name evidence="5" type="ORF">DFQ03_2880</name>
</gene>
<accession>A0A4R7D401</accession>
<evidence type="ECO:0000259" key="3">
    <source>
        <dbReference type="Pfam" id="PF02837"/>
    </source>
</evidence>
<dbReference type="GO" id="GO:0005975">
    <property type="term" value="P:carbohydrate metabolic process"/>
    <property type="evidence" value="ECO:0007669"/>
    <property type="project" value="InterPro"/>
</dbReference>
<evidence type="ECO:0000256" key="1">
    <source>
        <dbReference type="ARBA" id="ARBA00007401"/>
    </source>
</evidence>
<dbReference type="PANTHER" id="PTHR22901">
    <property type="entry name" value="SIALATE O-ACETYLESTERASE"/>
    <property type="match status" value="1"/>
</dbReference>
<dbReference type="InterPro" id="IPR005181">
    <property type="entry name" value="SASA"/>
</dbReference>
<dbReference type="Proteomes" id="UP000295274">
    <property type="component" value="Unassembled WGS sequence"/>
</dbReference>
<evidence type="ECO:0000313" key="6">
    <source>
        <dbReference type="Proteomes" id="UP000295274"/>
    </source>
</evidence>
<sequence length="651" mass="74072">MSKQIAVKISKTILLVLLLVSAIEVCQAQVKLPQIIRDSMVLQRNNTIRIWGWANQGEEISVKFNGKTRSTVASSKGDWQVDFPKMKAGGPYKMVIKASNEITLDNILIGDIWLCAGQSNMVHQLDIHDVTYADEIKNANYYEIRHFKIPTQTNLNAPAKDFEGGAWNKAVSEEVRSFSAVAYFFAKKIYEKNKVPIGLINASVGGTPIESWISEEGFKEFPDVLKTIDRNKDTTFLNDLIRKNKEFETQHPKTTIDKGIAAPVKWYESDFIPKNWRSINIPGYWEDQGIRNLDGTVWYRKEIDIPATMVGKQAKVFLGRIIDANTLYINGKKIAETTYQYPQRRYPIASDVLKPGKNTFVIKVTNYNNKGGFVPDKPYYLFAGNDTVDLKGTWHYKVGEVFEPKPIPSFDSPINTQNQPAALYNAMIAPYTQLTFKGLLWYQGESNTGEPEKYGAFQETLIKDWRKQFQQPNIPFIYAQLPNFMDVNYTPEESKWAEFRAAQMHGLHQPNTAMTINIDLGEWNDIHPDNKKDVGERMALAAFRLAYNEDVVYSGPLYKSHTIKGNKIIISFSHIGSALITKDNLAPHHFAIAGSDKKWVWADAKIEDNKVVIWNENIPNPKYARYAWADNPDNPNLYNKEGLPASPFTTE</sequence>
<dbReference type="Gene3D" id="3.40.50.1110">
    <property type="entry name" value="SGNH hydrolase"/>
    <property type="match status" value="1"/>
</dbReference>
<reference evidence="5 6" key="1">
    <citation type="submission" date="2019-03" db="EMBL/GenBank/DDBJ databases">
        <title>Genomic Encyclopedia of Type Strains, Phase III (KMG-III): the genomes of soil and plant-associated and newly described type strains.</title>
        <authorList>
            <person name="Whitman W."/>
        </authorList>
    </citation>
    <scope>NUCLEOTIDE SEQUENCE [LARGE SCALE GENOMIC DNA]</scope>
    <source>
        <strain evidence="5 6">CECT 8455</strain>
    </source>
</reference>
<proteinExistence type="inferred from homology"/>
<comment type="caution">
    <text evidence="5">The sequence shown here is derived from an EMBL/GenBank/DDBJ whole genome shotgun (WGS) entry which is preliminary data.</text>
</comment>
<feature type="domain" description="Sialate O-acetylesterase" evidence="4">
    <location>
        <begin position="420"/>
        <end position="541"/>
    </location>
</feature>
<dbReference type="PANTHER" id="PTHR22901:SF0">
    <property type="entry name" value="SIALATE O-ACETYLESTERASE"/>
    <property type="match status" value="1"/>
</dbReference>
<dbReference type="InterPro" id="IPR006104">
    <property type="entry name" value="Glyco_hydro_2_N"/>
</dbReference>
<evidence type="ECO:0000259" key="4">
    <source>
        <dbReference type="Pfam" id="PF03629"/>
    </source>
</evidence>
<keyword evidence="6" id="KW-1185">Reference proteome</keyword>
<comment type="similarity">
    <text evidence="1">Belongs to the glycosyl hydrolase 2 family.</text>
</comment>
<dbReference type="InterPro" id="IPR036514">
    <property type="entry name" value="SGNH_hydro_sf"/>
</dbReference>
<dbReference type="GO" id="GO:0001681">
    <property type="term" value="F:sialate O-acetylesterase activity"/>
    <property type="evidence" value="ECO:0007669"/>
    <property type="project" value="InterPro"/>
</dbReference>
<dbReference type="Gene3D" id="2.60.40.10">
    <property type="entry name" value="Immunoglobulins"/>
    <property type="match status" value="1"/>
</dbReference>
<dbReference type="Pfam" id="PF03629">
    <property type="entry name" value="SASA"/>
    <property type="match status" value="2"/>
</dbReference>
<dbReference type="AlphaFoldDB" id="A0A4R7D401"/>
<dbReference type="GO" id="GO:0004553">
    <property type="term" value="F:hydrolase activity, hydrolyzing O-glycosyl compounds"/>
    <property type="evidence" value="ECO:0007669"/>
    <property type="project" value="InterPro"/>
</dbReference>
<dbReference type="InterPro" id="IPR039329">
    <property type="entry name" value="SIAE"/>
</dbReference>
<dbReference type="InterPro" id="IPR008979">
    <property type="entry name" value="Galactose-bd-like_sf"/>
</dbReference>